<protein>
    <submittedName>
        <fullName evidence="1">Uncharacterized protein</fullName>
    </submittedName>
</protein>
<proteinExistence type="predicted"/>
<accession>A0A1G2U5M3</accession>
<dbReference type="EMBL" id="MHWD01000012">
    <property type="protein sequence ID" value="OHB04250.1"/>
    <property type="molecule type" value="Genomic_DNA"/>
</dbReference>
<gene>
    <name evidence="1" type="ORF">A2920_00885</name>
</gene>
<organism evidence="1 2">
    <name type="scientific">Candidatus Zambryskibacteria bacterium RIFCSPLOWO2_01_FULL_43_17</name>
    <dbReference type="NCBI Taxonomy" id="1802760"/>
    <lineage>
        <taxon>Bacteria</taxon>
        <taxon>Candidatus Zambryskiibacteriota</taxon>
    </lineage>
</organism>
<sequence>MKAIALVQGQIRDYSWTNQDVRELSEGGIIAVASVAKALDAIFLFSDLDVTKVVVLSVDGEREGNASLSAQYFSSAYLRRDLPPRTVSSVYKYQDFIDSIWNTLADQDSGMEVVVLFSPPSPSFHIIQDFLESFCSLAALFSGFPRHDWSATVDKLNSGEQLGVVIDFESMSYHRIDRPQA</sequence>
<reference evidence="1 2" key="1">
    <citation type="journal article" date="2016" name="Nat. Commun.">
        <title>Thousands of microbial genomes shed light on interconnected biogeochemical processes in an aquifer system.</title>
        <authorList>
            <person name="Anantharaman K."/>
            <person name="Brown C.T."/>
            <person name="Hug L.A."/>
            <person name="Sharon I."/>
            <person name="Castelle C.J."/>
            <person name="Probst A.J."/>
            <person name="Thomas B.C."/>
            <person name="Singh A."/>
            <person name="Wilkins M.J."/>
            <person name="Karaoz U."/>
            <person name="Brodie E.L."/>
            <person name="Williams K.H."/>
            <person name="Hubbard S.S."/>
            <person name="Banfield J.F."/>
        </authorList>
    </citation>
    <scope>NUCLEOTIDE SEQUENCE [LARGE SCALE GENOMIC DNA]</scope>
</reference>
<dbReference type="Proteomes" id="UP000179283">
    <property type="component" value="Unassembled WGS sequence"/>
</dbReference>
<comment type="caution">
    <text evidence="1">The sequence shown here is derived from an EMBL/GenBank/DDBJ whole genome shotgun (WGS) entry which is preliminary data.</text>
</comment>
<dbReference type="AlphaFoldDB" id="A0A1G2U5M3"/>
<evidence type="ECO:0000313" key="1">
    <source>
        <dbReference type="EMBL" id="OHB04250.1"/>
    </source>
</evidence>
<name>A0A1G2U5M3_9BACT</name>
<evidence type="ECO:0000313" key="2">
    <source>
        <dbReference type="Proteomes" id="UP000179283"/>
    </source>
</evidence>